<gene>
    <name evidence="4" type="primary">fecR_1</name>
    <name evidence="4" type="ORF">SDC9_11781</name>
</gene>
<keyword evidence="1" id="KW-0472">Membrane</keyword>
<sequence>MKENIKEKAAYFFTCKKDGFSKEQEIEFNSWINENIEHKKAYENVQRIQQLFVSLSKDTKEKISQEVHQGIKRERIFRKTQFLKIAASILLVIVVSFFGMEYLNFGIKHSFATNKEIKNIVLPDGSTVILDAKTKVDIKYFENKREVNIISGKALFDVAKNPNKPFIVNANMIKVEVLGTNFEVKNEEDKISIDVVSGKVKVEENKDNKFEELAILTSGKRISFDKENNKIILKDIDIKNIASWKDGILFFQDYSLEKSINEFKKYKDINIFIDNNIKKYMISGSFKIDEFDKFLFALSKIYSLKIDRKDNYIYIYKKS</sequence>
<keyword evidence="1" id="KW-0812">Transmembrane</keyword>
<feature type="domain" description="FecR protein" evidence="2">
    <location>
        <begin position="114"/>
        <end position="201"/>
    </location>
</feature>
<evidence type="ECO:0000256" key="1">
    <source>
        <dbReference type="SAM" id="Phobius"/>
    </source>
</evidence>
<dbReference type="InterPro" id="IPR006860">
    <property type="entry name" value="FecR"/>
</dbReference>
<keyword evidence="1" id="KW-1133">Transmembrane helix</keyword>
<dbReference type="InterPro" id="IPR032508">
    <property type="entry name" value="FecR_C"/>
</dbReference>
<feature type="transmembrane region" description="Helical" evidence="1">
    <location>
        <begin position="82"/>
        <end position="100"/>
    </location>
</feature>
<dbReference type="Gene3D" id="3.55.50.30">
    <property type="match status" value="1"/>
</dbReference>
<reference evidence="4" key="1">
    <citation type="submission" date="2019-08" db="EMBL/GenBank/DDBJ databases">
        <authorList>
            <person name="Kucharzyk K."/>
            <person name="Murdoch R.W."/>
            <person name="Higgins S."/>
            <person name="Loffler F."/>
        </authorList>
    </citation>
    <scope>NUCLEOTIDE SEQUENCE</scope>
</reference>
<dbReference type="GO" id="GO:0016989">
    <property type="term" value="F:sigma factor antagonist activity"/>
    <property type="evidence" value="ECO:0007669"/>
    <property type="project" value="TreeGrafter"/>
</dbReference>
<dbReference type="PANTHER" id="PTHR30273:SF2">
    <property type="entry name" value="PROTEIN FECR"/>
    <property type="match status" value="1"/>
</dbReference>
<evidence type="ECO:0000313" key="4">
    <source>
        <dbReference type="EMBL" id="MPL66113.1"/>
    </source>
</evidence>
<accession>A0A644TGU8</accession>
<dbReference type="Pfam" id="PF16344">
    <property type="entry name" value="FecR_C"/>
    <property type="match status" value="1"/>
</dbReference>
<dbReference type="PANTHER" id="PTHR30273">
    <property type="entry name" value="PERIPLASMIC SIGNAL SENSOR AND SIGMA FACTOR ACTIVATOR FECR-RELATED"/>
    <property type="match status" value="1"/>
</dbReference>
<name>A0A644TGU8_9ZZZZ</name>
<dbReference type="Pfam" id="PF04773">
    <property type="entry name" value="FecR"/>
    <property type="match status" value="1"/>
</dbReference>
<feature type="domain" description="Protein FecR C-terminal" evidence="3">
    <location>
        <begin position="249"/>
        <end position="315"/>
    </location>
</feature>
<dbReference type="Gene3D" id="2.60.120.1440">
    <property type="match status" value="1"/>
</dbReference>
<organism evidence="4">
    <name type="scientific">bioreactor metagenome</name>
    <dbReference type="NCBI Taxonomy" id="1076179"/>
    <lineage>
        <taxon>unclassified sequences</taxon>
        <taxon>metagenomes</taxon>
        <taxon>ecological metagenomes</taxon>
    </lineage>
</organism>
<dbReference type="InterPro" id="IPR012373">
    <property type="entry name" value="Ferrdict_sens_TM"/>
</dbReference>
<dbReference type="PIRSF" id="PIRSF018266">
    <property type="entry name" value="FecR"/>
    <property type="match status" value="1"/>
</dbReference>
<comment type="caution">
    <text evidence="4">The sequence shown here is derived from an EMBL/GenBank/DDBJ whole genome shotgun (WGS) entry which is preliminary data.</text>
</comment>
<evidence type="ECO:0000259" key="2">
    <source>
        <dbReference type="Pfam" id="PF04773"/>
    </source>
</evidence>
<proteinExistence type="predicted"/>
<evidence type="ECO:0000259" key="3">
    <source>
        <dbReference type="Pfam" id="PF16344"/>
    </source>
</evidence>
<dbReference type="AlphaFoldDB" id="A0A644TGU8"/>
<dbReference type="EMBL" id="VSSQ01000031">
    <property type="protein sequence ID" value="MPL66113.1"/>
    <property type="molecule type" value="Genomic_DNA"/>
</dbReference>
<protein>
    <submittedName>
        <fullName evidence="4">Protein FecR</fullName>
    </submittedName>
</protein>